<dbReference type="InterPro" id="IPR016024">
    <property type="entry name" value="ARM-type_fold"/>
</dbReference>
<proteinExistence type="predicted"/>
<dbReference type="GeneID" id="25734602"/>
<name>A0A0D2NP90_9CHLO</name>
<dbReference type="EMBL" id="KK100398">
    <property type="protein sequence ID" value="KIZ06231.1"/>
    <property type="molecule type" value="Genomic_DNA"/>
</dbReference>
<reference evidence="1 2" key="1">
    <citation type="journal article" date="2013" name="BMC Genomics">
        <title>Reconstruction of the lipid metabolism for the microalga Monoraphidium neglectum from its genome sequence reveals characteristics suitable for biofuel production.</title>
        <authorList>
            <person name="Bogen C."/>
            <person name="Al-Dilaimi A."/>
            <person name="Albersmeier A."/>
            <person name="Wichmann J."/>
            <person name="Grundmann M."/>
            <person name="Rupp O."/>
            <person name="Lauersen K.J."/>
            <person name="Blifernez-Klassen O."/>
            <person name="Kalinowski J."/>
            <person name="Goesmann A."/>
            <person name="Mussgnug J.H."/>
            <person name="Kruse O."/>
        </authorList>
    </citation>
    <scope>NUCLEOTIDE SEQUENCE [LARGE SCALE GENOMIC DNA]</scope>
    <source>
        <strain evidence="1 2">SAG 48.87</strain>
    </source>
</reference>
<dbReference type="AlphaFoldDB" id="A0A0D2NP90"/>
<gene>
    <name evidence="1" type="ORF">MNEG_1724</name>
</gene>
<keyword evidence="2" id="KW-1185">Reference proteome</keyword>
<protein>
    <submittedName>
        <fullName evidence="1">Uncharacterized protein</fullName>
    </submittedName>
</protein>
<dbReference type="SUPFAM" id="SSF48371">
    <property type="entry name" value="ARM repeat"/>
    <property type="match status" value="1"/>
</dbReference>
<dbReference type="InterPro" id="IPR011989">
    <property type="entry name" value="ARM-like"/>
</dbReference>
<dbReference type="RefSeq" id="XP_013905250.1">
    <property type="nucleotide sequence ID" value="XM_014049796.1"/>
</dbReference>
<dbReference type="Proteomes" id="UP000054498">
    <property type="component" value="Unassembled WGS sequence"/>
</dbReference>
<dbReference type="KEGG" id="mng:MNEG_1724"/>
<evidence type="ECO:0000313" key="2">
    <source>
        <dbReference type="Proteomes" id="UP000054498"/>
    </source>
</evidence>
<organism evidence="1 2">
    <name type="scientific">Monoraphidium neglectum</name>
    <dbReference type="NCBI Taxonomy" id="145388"/>
    <lineage>
        <taxon>Eukaryota</taxon>
        <taxon>Viridiplantae</taxon>
        <taxon>Chlorophyta</taxon>
        <taxon>core chlorophytes</taxon>
        <taxon>Chlorophyceae</taxon>
        <taxon>CS clade</taxon>
        <taxon>Sphaeropleales</taxon>
        <taxon>Selenastraceae</taxon>
        <taxon>Monoraphidium</taxon>
    </lineage>
</organism>
<sequence>MDPVLRRAGAAGGLDPATAMKFDAALCELDEASSAAPDTPLPQEQLLQLQHILRASCERGRDAAPFRSAFAAAGVRGLLIGFLSPTLPHQGGHRRQQIARTPGMLQALCGCIRRWPDDPIIADAAATAIELMMTCHELRPVALQTPHLVDSLCAAAARSKGSSRGFSVALAPLWGLIAAGGPPVALRAVSEPGLVRAAARAAVSADGGHLREPAHARALGFLSEALRQLLLPGAAGGEGAYLRAAATPGVADAAARNVAHETSLHMLMPATKLLSILLEHHGSRAAAARAALDAGAAPALLRLTAHARDDVRMWAAHCVAILANVGPARADLLLRPAALPALAAAIRRPGAGAPPDGCAAFAMEAAANLVAADPAAAAAFLAIALPGGVLPAFARHLDDPQDVVSIFAARTLAALTEAAAAAGPARLAATAAAPGLVAAVGAGLARVVQHGEGAVVSPSARPEERPSRAEAVLIVSETAGHLAESLDRLTSTGPAAVAALGGVEGLEAALAEFAGAPWTLDEDAAAAARVLR</sequence>
<accession>A0A0D2NP90</accession>
<evidence type="ECO:0000313" key="1">
    <source>
        <dbReference type="EMBL" id="KIZ06231.1"/>
    </source>
</evidence>
<dbReference type="Gene3D" id="1.25.10.10">
    <property type="entry name" value="Leucine-rich Repeat Variant"/>
    <property type="match status" value="1"/>
</dbReference>